<sequence length="207" mass="23923">MTNRLKIAVPVVVGAIIVLLFGLFSYEKVTNQKLKKSNDQLETKIEKVKTQYDVEKKKRSLSEKKNKQLIASQITDKNSEVYQQFSSIVTNYFTSRFNYTPKDYEQSKESVKDLLSDDLYKKLFGDSFTYGDSNNVSSRLDKLEIFSGSVENNKTITGFLTVDYENKMAETDWYKNSEIYTVSYDLETQKITDIKSLGSYNKGLEFE</sequence>
<name>A0ABD5F5D6_ENTAV</name>
<evidence type="ECO:0000313" key="4">
    <source>
        <dbReference type="Proteomes" id="UP001264335"/>
    </source>
</evidence>
<keyword evidence="2" id="KW-0472">Membrane</keyword>
<feature type="transmembrane region" description="Helical" evidence="2">
    <location>
        <begin position="7"/>
        <end position="26"/>
    </location>
</feature>
<proteinExistence type="predicted"/>
<protein>
    <submittedName>
        <fullName evidence="3">LapA family protein</fullName>
    </submittedName>
</protein>
<dbReference type="EMBL" id="JARPWY010000002">
    <property type="protein sequence ID" value="MDT2512888.1"/>
    <property type="molecule type" value="Genomic_DNA"/>
</dbReference>
<keyword evidence="2" id="KW-1133">Transmembrane helix</keyword>
<accession>A0ABD5F5D6</accession>
<keyword evidence="1" id="KW-0175">Coiled coil</keyword>
<feature type="coiled-coil region" evidence="1">
    <location>
        <begin position="31"/>
        <end position="58"/>
    </location>
</feature>
<dbReference type="AlphaFoldDB" id="A0ABD5F5D6"/>
<organism evidence="3 4">
    <name type="scientific">Enterococcus avium</name>
    <name type="common">Streptococcus avium</name>
    <dbReference type="NCBI Taxonomy" id="33945"/>
    <lineage>
        <taxon>Bacteria</taxon>
        <taxon>Bacillati</taxon>
        <taxon>Bacillota</taxon>
        <taxon>Bacilli</taxon>
        <taxon>Lactobacillales</taxon>
        <taxon>Enterococcaceae</taxon>
        <taxon>Enterococcus</taxon>
    </lineage>
</organism>
<dbReference type="Proteomes" id="UP001264335">
    <property type="component" value="Unassembled WGS sequence"/>
</dbReference>
<evidence type="ECO:0000313" key="3">
    <source>
        <dbReference type="EMBL" id="MDT2512888.1"/>
    </source>
</evidence>
<gene>
    <name evidence="3" type="ORF">P7D79_01455</name>
</gene>
<evidence type="ECO:0000256" key="1">
    <source>
        <dbReference type="SAM" id="Coils"/>
    </source>
</evidence>
<comment type="caution">
    <text evidence="3">The sequence shown here is derived from an EMBL/GenBank/DDBJ whole genome shotgun (WGS) entry which is preliminary data.</text>
</comment>
<evidence type="ECO:0000256" key="2">
    <source>
        <dbReference type="SAM" id="Phobius"/>
    </source>
</evidence>
<keyword evidence="2" id="KW-0812">Transmembrane</keyword>
<reference evidence="3 4" key="1">
    <citation type="submission" date="2023-03" db="EMBL/GenBank/DDBJ databases">
        <authorList>
            <person name="Shen W."/>
            <person name="Cai J."/>
        </authorList>
    </citation>
    <scope>NUCLEOTIDE SEQUENCE [LARGE SCALE GENOMIC DNA]</scope>
    <source>
        <strain evidence="3 4">Y2</strain>
    </source>
</reference>
<dbReference type="RefSeq" id="WP_083291863.1">
    <property type="nucleotide sequence ID" value="NZ_CABMET010000030.1"/>
</dbReference>